<gene>
    <name evidence="1" type="ORF">PsorP6_010422</name>
</gene>
<evidence type="ECO:0000313" key="1">
    <source>
        <dbReference type="EMBL" id="KAI9910017.1"/>
    </source>
</evidence>
<evidence type="ECO:0000313" key="2">
    <source>
        <dbReference type="Proteomes" id="UP001163321"/>
    </source>
</evidence>
<reference evidence="1 2" key="1">
    <citation type="journal article" date="2022" name="bioRxiv">
        <title>The genome of the oomycete Peronosclerospora sorghi, a cosmopolitan pathogen of maize and sorghum, is inflated with dispersed pseudogenes.</title>
        <authorList>
            <person name="Fletcher K."/>
            <person name="Martin F."/>
            <person name="Isakeit T."/>
            <person name="Cavanaugh K."/>
            <person name="Magill C."/>
            <person name="Michelmore R."/>
        </authorList>
    </citation>
    <scope>NUCLEOTIDE SEQUENCE [LARGE SCALE GENOMIC DNA]</scope>
    <source>
        <strain evidence="1">P6</strain>
    </source>
</reference>
<protein>
    <submittedName>
        <fullName evidence="1">Uncharacterized protein</fullName>
    </submittedName>
</protein>
<name>A0ACC0VV00_9STRA</name>
<dbReference type="Proteomes" id="UP001163321">
    <property type="component" value="Chromosome 6"/>
</dbReference>
<dbReference type="EMBL" id="CM047585">
    <property type="protein sequence ID" value="KAI9910017.1"/>
    <property type="molecule type" value="Genomic_DNA"/>
</dbReference>
<sequence length="116" mass="12914">MNLDHVEALASPSPIVAALARANAQAQAPQVENRENVLEQTNGNHEQEQIPNDNDATRKRKRVIQQVASVETLVKVIKWMVKDAEENGEKGVAVRAIKNFQSDFRGEYKVCVGLFC</sequence>
<organism evidence="1 2">
    <name type="scientific">Peronosclerospora sorghi</name>
    <dbReference type="NCBI Taxonomy" id="230839"/>
    <lineage>
        <taxon>Eukaryota</taxon>
        <taxon>Sar</taxon>
        <taxon>Stramenopiles</taxon>
        <taxon>Oomycota</taxon>
        <taxon>Peronosporomycetes</taxon>
        <taxon>Peronosporales</taxon>
        <taxon>Peronosporaceae</taxon>
        <taxon>Peronosclerospora</taxon>
    </lineage>
</organism>
<accession>A0ACC0VV00</accession>
<proteinExistence type="predicted"/>
<comment type="caution">
    <text evidence="1">The sequence shown here is derived from an EMBL/GenBank/DDBJ whole genome shotgun (WGS) entry which is preliminary data.</text>
</comment>
<keyword evidence="2" id="KW-1185">Reference proteome</keyword>